<dbReference type="EMBL" id="SOEG01000006">
    <property type="protein sequence ID" value="TDX52487.1"/>
    <property type="molecule type" value="Genomic_DNA"/>
</dbReference>
<dbReference type="STRING" id="926561.GCA_000379025_00767"/>
<feature type="transmembrane region" description="Helical" evidence="1">
    <location>
        <begin position="115"/>
        <end position="134"/>
    </location>
</feature>
<keyword evidence="1" id="KW-1133">Transmembrane helix</keyword>
<evidence type="ECO:0008006" key="4">
    <source>
        <dbReference type="Google" id="ProtNLM"/>
    </source>
</evidence>
<keyword evidence="3" id="KW-1185">Reference proteome</keyword>
<evidence type="ECO:0000313" key="3">
    <source>
        <dbReference type="Proteomes" id="UP000295832"/>
    </source>
</evidence>
<feature type="transmembrane region" description="Helical" evidence="1">
    <location>
        <begin position="6"/>
        <end position="34"/>
    </location>
</feature>
<evidence type="ECO:0000313" key="2">
    <source>
        <dbReference type="EMBL" id="TDX52487.1"/>
    </source>
</evidence>
<sequence>MEYIQFAFTGINILPSIFLIMVITYWLLIILGIFSFDTIDLELDLEVDFSSNMYFDGGINPEEIKSELGAVKYYSVKILKFLNIGAVPIMFYGTILFLVLWALSMLVYYTNISPSSLLGTLIFVQNFIISIFITKGLTEPLKGFFDSMEDRSDIKIIGQSCVLKSSLNSDNIAQAEMIVNGYPIVINVKSLGENIVKGSQIIVVSKVQGKELYIVKEKLST</sequence>
<dbReference type="AlphaFoldDB" id="A0A4R8H093"/>
<keyword evidence="1" id="KW-0472">Membrane</keyword>
<feature type="transmembrane region" description="Helical" evidence="1">
    <location>
        <begin position="81"/>
        <end position="109"/>
    </location>
</feature>
<accession>A0A4R8H093</accession>
<dbReference type="RefSeq" id="WP_134115658.1">
    <property type="nucleotide sequence ID" value="NZ_SOEG01000006.1"/>
</dbReference>
<gene>
    <name evidence="2" type="ORF">C7959_10650</name>
</gene>
<comment type="caution">
    <text evidence="2">The sequence shown here is derived from an EMBL/GenBank/DDBJ whole genome shotgun (WGS) entry which is preliminary data.</text>
</comment>
<protein>
    <recommendedName>
        <fullName evidence="4">NfeD-like partner-binding protein</fullName>
    </recommendedName>
</protein>
<organism evidence="2 3">
    <name type="scientific">Orenia marismortui</name>
    <dbReference type="NCBI Taxonomy" id="46469"/>
    <lineage>
        <taxon>Bacteria</taxon>
        <taxon>Bacillati</taxon>
        <taxon>Bacillota</taxon>
        <taxon>Clostridia</taxon>
        <taxon>Halanaerobiales</taxon>
        <taxon>Halobacteroidaceae</taxon>
        <taxon>Orenia</taxon>
    </lineage>
</organism>
<name>A0A4R8H093_9FIRM</name>
<reference evidence="2 3" key="1">
    <citation type="submission" date="2019-03" db="EMBL/GenBank/DDBJ databases">
        <title>Subsurface microbial communities from deep shales in Ohio and West Virginia, USA.</title>
        <authorList>
            <person name="Wrighton K."/>
        </authorList>
    </citation>
    <scope>NUCLEOTIDE SEQUENCE [LARGE SCALE GENOMIC DNA]</scope>
    <source>
        <strain evidence="2 3">MSL 6dP</strain>
    </source>
</reference>
<keyword evidence="1" id="KW-0812">Transmembrane</keyword>
<evidence type="ECO:0000256" key="1">
    <source>
        <dbReference type="SAM" id="Phobius"/>
    </source>
</evidence>
<dbReference type="Proteomes" id="UP000295832">
    <property type="component" value="Unassembled WGS sequence"/>
</dbReference>
<proteinExistence type="predicted"/>